<dbReference type="EMBL" id="SULG01000027">
    <property type="protein sequence ID" value="TLD42147.1"/>
    <property type="molecule type" value="Genomic_DNA"/>
</dbReference>
<feature type="domain" description="Guanylate cyclase" evidence="1">
    <location>
        <begin position="2"/>
        <end position="59"/>
    </location>
</feature>
<dbReference type="Proteomes" id="UP000319783">
    <property type="component" value="Unassembled WGS sequence"/>
</dbReference>
<dbReference type="GO" id="GO:0004016">
    <property type="term" value="F:adenylate cyclase activity"/>
    <property type="evidence" value="ECO:0007669"/>
    <property type="project" value="UniProtKB-ARBA"/>
</dbReference>
<dbReference type="Pfam" id="PF00211">
    <property type="entry name" value="Guanylate_cyc"/>
    <property type="match status" value="1"/>
</dbReference>
<comment type="caution">
    <text evidence="2">The sequence shown here is derived from an EMBL/GenBank/DDBJ whole genome shotgun (WGS) entry which is preliminary data.</text>
</comment>
<dbReference type="Gene3D" id="3.30.70.1230">
    <property type="entry name" value="Nucleotide cyclase"/>
    <property type="match status" value="1"/>
</dbReference>
<dbReference type="AlphaFoldDB" id="A0A533QBN9"/>
<evidence type="ECO:0000313" key="2">
    <source>
        <dbReference type="EMBL" id="TLD42147.1"/>
    </source>
</evidence>
<dbReference type="SUPFAM" id="SSF55073">
    <property type="entry name" value="Nucleotide cyclase"/>
    <property type="match status" value="1"/>
</dbReference>
<reference evidence="2 3" key="1">
    <citation type="submission" date="2019-04" db="EMBL/GenBank/DDBJ databases">
        <title>Genome of a novel bacterium Candidatus Jettenia ecosi reconstructed from metagenome of an anammox bioreactor.</title>
        <authorList>
            <person name="Mardanov A.V."/>
            <person name="Beletsky A.V."/>
            <person name="Ravin N.V."/>
            <person name="Botchkova E.A."/>
            <person name="Litti Y.V."/>
            <person name="Nozhevnikova A.N."/>
        </authorList>
    </citation>
    <scope>NUCLEOTIDE SEQUENCE [LARGE SCALE GENOMIC DNA]</scope>
    <source>
        <strain evidence="2">J2</strain>
    </source>
</reference>
<organism evidence="2 3">
    <name type="scientific">Candidatus Jettenia ecosi</name>
    <dbReference type="NCBI Taxonomy" id="2494326"/>
    <lineage>
        <taxon>Bacteria</taxon>
        <taxon>Pseudomonadati</taxon>
        <taxon>Planctomycetota</taxon>
        <taxon>Candidatus Brocadiia</taxon>
        <taxon>Candidatus Brocadiales</taxon>
        <taxon>Candidatus Brocadiaceae</taxon>
        <taxon>Candidatus Jettenia</taxon>
    </lineage>
</organism>
<gene>
    <name evidence="2" type="ORF">JETT_1627</name>
</gene>
<evidence type="ECO:0000313" key="3">
    <source>
        <dbReference type="Proteomes" id="UP000319783"/>
    </source>
</evidence>
<dbReference type="InterPro" id="IPR001054">
    <property type="entry name" value="A/G_cyclase"/>
</dbReference>
<protein>
    <submittedName>
        <fullName evidence="2">Adenylate cyclase</fullName>
    </submittedName>
</protein>
<name>A0A533QBN9_9BACT</name>
<sequence>MNYTVIGHRVNIAHRLQLEARAGQILITARTLAGIENLVETEEIKNVKLKGIIKPINVYNVIRYKKVL</sequence>
<accession>A0A533QBN9</accession>
<dbReference type="InterPro" id="IPR029787">
    <property type="entry name" value="Nucleotide_cyclase"/>
</dbReference>
<evidence type="ECO:0000259" key="1">
    <source>
        <dbReference type="Pfam" id="PF00211"/>
    </source>
</evidence>
<proteinExistence type="predicted"/>
<dbReference type="GO" id="GO:0035556">
    <property type="term" value="P:intracellular signal transduction"/>
    <property type="evidence" value="ECO:0007669"/>
    <property type="project" value="InterPro"/>
</dbReference>
<dbReference type="GO" id="GO:0009190">
    <property type="term" value="P:cyclic nucleotide biosynthetic process"/>
    <property type="evidence" value="ECO:0007669"/>
    <property type="project" value="InterPro"/>
</dbReference>